<dbReference type="GO" id="GO:0015344">
    <property type="term" value="F:siderophore uptake transmembrane transporter activity"/>
    <property type="evidence" value="ECO:0007669"/>
    <property type="project" value="TreeGrafter"/>
</dbReference>
<dbReference type="Gene3D" id="2.60.40.1120">
    <property type="entry name" value="Carboxypeptidase-like, regulatory domain"/>
    <property type="match status" value="1"/>
</dbReference>
<reference evidence="14" key="2">
    <citation type="journal article" date="2020" name="Antonie Van Leeuwenhoek">
        <title>Labilibaculum antarcticum sp. nov., a novel facultative anaerobic, psychrotorelant bacterium isolated from marine sediment of Antarctica.</title>
        <authorList>
            <person name="Watanabe M."/>
            <person name="Kojima H."/>
            <person name="Fukui M."/>
        </authorList>
    </citation>
    <scope>NUCLEOTIDE SEQUENCE [LARGE SCALE GENOMIC DNA]</scope>
    <source>
        <strain evidence="14">SPP2</strain>
    </source>
</reference>
<evidence type="ECO:0000256" key="1">
    <source>
        <dbReference type="ARBA" id="ARBA00004571"/>
    </source>
</evidence>
<gene>
    <name evidence="13" type="ORF">ALGA_1920</name>
</gene>
<dbReference type="Gene3D" id="2.40.170.20">
    <property type="entry name" value="TonB-dependent receptor, beta-barrel domain"/>
    <property type="match status" value="1"/>
</dbReference>
<dbReference type="Pfam" id="PF13715">
    <property type="entry name" value="CarbopepD_reg_2"/>
    <property type="match status" value="1"/>
</dbReference>
<dbReference type="PANTHER" id="PTHR30069:SF57">
    <property type="entry name" value="TONB-DEPENDENT RECEPTOR"/>
    <property type="match status" value="1"/>
</dbReference>
<dbReference type="GO" id="GO:0044718">
    <property type="term" value="P:siderophore transmembrane transport"/>
    <property type="evidence" value="ECO:0007669"/>
    <property type="project" value="TreeGrafter"/>
</dbReference>
<dbReference type="InterPro" id="IPR037066">
    <property type="entry name" value="Plug_dom_sf"/>
</dbReference>
<dbReference type="Pfam" id="PF07715">
    <property type="entry name" value="Plug"/>
    <property type="match status" value="1"/>
</dbReference>
<feature type="chain" id="PRO_5013118621" evidence="10">
    <location>
        <begin position="24"/>
        <end position="826"/>
    </location>
</feature>
<dbReference type="Proteomes" id="UP000218267">
    <property type="component" value="Chromosome"/>
</dbReference>
<evidence type="ECO:0000256" key="7">
    <source>
        <dbReference type="ARBA" id="ARBA00023237"/>
    </source>
</evidence>
<reference evidence="13 14" key="1">
    <citation type="journal article" date="2018" name="Mar. Genomics">
        <title>Complete genome sequence of Marinifilaceae bacterium strain SPP2, isolated from the Antarctic marine sediment.</title>
        <authorList>
            <person name="Watanabe M."/>
            <person name="Kojima H."/>
            <person name="Fukui M."/>
        </authorList>
    </citation>
    <scope>NUCLEOTIDE SEQUENCE [LARGE SCALE GENOMIC DNA]</scope>
    <source>
        <strain evidence="13 14">SPP2</strain>
    </source>
</reference>
<dbReference type="InterPro" id="IPR000531">
    <property type="entry name" value="Beta-barrel_TonB"/>
</dbReference>
<comment type="subcellular location">
    <subcellularLocation>
        <location evidence="1 8">Cell outer membrane</location>
        <topology evidence="1 8">Multi-pass membrane protein</topology>
    </subcellularLocation>
</comment>
<organism evidence="13 14">
    <name type="scientific">Labilibaculum antarcticum</name>
    <dbReference type="NCBI Taxonomy" id="1717717"/>
    <lineage>
        <taxon>Bacteria</taxon>
        <taxon>Pseudomonadati</taxon>
        <taxon>Bacteroidota</taxon>
        <taxon>Bacteroidia</taxon>
        <taxon>Marinilabiliales</taxon>
        <taxon>Marinifilaceae</taxon>
        <taxon>Labilibaculum</taxon>
    </lineage>
</organism>
<evidence type="ECO:0000256" key="4">
    <source>
        <dbReference type="ARBA" id="ARBA00022692"/>
    </source>
</evidence>
<keyword evidence="5 9" id="KW-0798">TonB box</keyword>
<keyword evidence="14" id="KW-1185">Reference proteome</keyword>
<keyword evidence="6 8" id="KW-0472">Membrane</keyword>
<dbReference type="SUPFAM" id="SSF49464">
    <property type="entry name" value="Carboxypeptidase regulatory domain-like"/>
    <property type="match status" value="1"/>
</dbReference>
<evidence type="ECO:0000313" key="13">
    <source>
        <dbReference type="EMBL" id="BAX80279.1"/>
    </source>
</evidence>
<evidence type="ECO:0000256" key="5">
    <source>
        <dbReference type="ARBA" id="ARBA00023077"/>
    </source>
</evidence>
<dbReference type="Pfam" id="PF00593">
    <property type="entry name" value="TonB_dep_Rec_b-barrel"/>
    <property type="match status" value="1"/>
</dbReference>
<comment type="similarity">
    <text evidence="8 9">Belongs to the TonB-dependent receptor family.</text>
</comment>
<dbReference type="SUPFAM" id="SSF56935">
    <property type="entry name" value="Porins"/>
    <property type="match status" value="1"/>
</dbReference>
<accession>A0A1Y1CIQ8</accession>
<dbReference type="InterPro" id="IPR036942">
    <property type="entry name" value="Beta-barrel_TonB_sf"/>
</dbReference>
<keyword evidence="7 8" id="KW-0998">Cell outer membrane</keyword>
<dbReference type="InterPro" id="IPR008969">
    <property type="entry name" value="CarboxyPept-like_regulatory"/>
</dbReference>
<feature type="signal peptide" evidence="10">
    <location>
        <begin position="1"/>
        <end position="23"/>
    </location>
</feature>
<evidence type="ECO:0000259" key="11">
    <source>
        <dbReference type="Pfam" id="PF00593"/>
    </source>
</evidence>
<keyword evidence="4 8" id="KW-0812">Transmembrane</keyword>
<sequence length="826" mass="90332">MRLLTHLSVSIAMLIGLAFSVSAENITSSVKGIVIDSNSKQPIPYASVALEGSSMGAVTNFDGEFVIENVPIGHYHIIATCVGYKLDKKELELKGGKNSVLEFKIAEDFIGLDQVVVTADRNKIQRKDAPVVVNSISTKLLEQTSAITLADGLVFSPGLRVENDCGNCGFSQVRMNGLEGPYTQILINSRAIFSGLAGVYGLEHIPASMIQRVEVVRGGGSALFGGNAIAGTINIITKDPITNSFKAGVKYGAVGFGTKGSGSSARDITADFNASVVSEDHKSGIFIFGMNRQRDAWDANNDGYSELVEMENLSAGLRAYHRVSDLAKLTIEYHVVDEYRRGGDQLNVKAHEATVAEEVSHRINSGGLSWDQFFSQERISKLSIYASGQSIDRNSYYGAATTLDENGIELSTPLPDYGAYGQTDDLAISTGVQFFTKANNLLFAPADITLGVENVYNSLKDNKLGYYDFTSSEFVETTNIADQTSNTLGAFAQSKWDLGAVKFLLGVRMDSYKIENSADGSNYSNTVFSPRTNVLVNITEAAQFRMSYARGFRAPQIFDEDLHIEASTARRITHELADDLTEETSNSYTASWDYSKSFGKMQAYFLAEGFYTQLINPFFNEFSDVDEAGNMVMIRKNANGAVVKGMNFEFKLAPSYKLDFQMGMTIQSSKYDDAVDQGNDADKLSTTTDEILRTPHHYGYFAMNWKPLHEFTATLSGSYTGPMTLVHLGAGLDDGGNKIVGALDQYGNEIPESLVKTTDFMDLGVNISYHFDLGKDVKLQFDLGVKNIFNSFQDDFDYGSARDAGYVYGPLNPRTIYLGVKLGNIL</sequence>
<evidence type="ECO:0000313" key="14">
    <source>
        <dbReference type="Proteomes" id="UP000218267"/>
    </source>
</evidence>
<dbReference type="RefSeq" id="WP_096429142.1">
    <property type="nucleotide sequence ID" value="NZ_AP018042.1"/>
</dbReference>
<evidence type="ECO:0000259" key="12">
    <source>
        <dbReference type="Pfam" id="PF07715"/>
    </source>
</evidence>
<dbReference type="InterPro" id="IPR012910">
    <property type="entry name" value="Plug_dom"/>
</dbReference>
<dbReference type="AlphaFoldDB" id="A0A1Y1CIQ8"/>
<protein>
    <submittedName>
        <fullName evidence="13">TonB-dependent receptor</fullName>
    </submittedName>
</protein>
<evidence type="ECO:0000256" key="9">
    <source>
        <dbReference type="RuleBase" id="RU003357"/>
    </source>
</evidence>
<dbReference type="PROSITE" id="PS52016">
    <property type="entry name" value="TONB_DEPENDENT_REC_3"/>
    <property type="match status" value="1"/>
</dbReference>
<proteinExistence type="inferred from homology"/>
<feature type="domain" description="TonB-dependent receptor plug" evidence="12">
    <location>
        <begin position="127"/>
        <end position="232"/>
    </location>
</feature>
<evidence type="ECO:0000256" key="6">
    <source>
        <dbReference type="ARBA" id="ARBA00023136"/>
    </source>
</evidence>
<evidence type="ECO:0000256" key="3">
    <source>
        <dbReference type="ARBA" id="ARBA00022452"/>
    </source>
</evidence>
<dbReference type="KEGG" id="mbas:ALGA_1920"/>
<evidence type="ECO:0000256" key="10">
    <source>
        <dbReference type="SAM" id="SignalP"/>
    </source>
</evidence>
<dbReference type="GO" id="GO:0009279">
    <property type="term" value="C:cell outer membrane"/>
    <property type="evidence" value="ECO:0007669"/>
    <property type="project" value="UniProtKB-SubCell"/>
</dbReference>
<dbReference type="OrthoDB" id="9760333at2"/>
<dbReference type="EMBL" id="AP018042">
    <property type="protein sequence ID" value="BAX80279.1"/>
    <property type="molecule type" value="Genomic_DNA"/>
</dbReference>
<keyword evidence="10" id="KW-0732">Signal</keyword>
<dbReference type="Gene3D" id="2.170.130.10">
    <property type="entry name" value="TonB-dependent receptor, plug domain"/>
    <property type="match status" value="1"/>
</dbReference>
<dbReference type="InterPro" id="IPR039426">
    <property type="entry name" value="TonB-dep_rcpt-like"/>
</dbReference>
<keyword evidence="3 8" id="KW-1134">Transmembrane beta strand</keyword>
<dbReference type="PANTHER" id="PTHR30069">
    <property type="entry name" value="TONB-DEPENDENT OUTER MEMBRANE RECEPTOR"/>
    <property type="match status" value="1"/>
</dbReference>
<feature type="domain" description="TonB-dependent receptor-like beta-barrel" evidence="11">
    <location>
        <begin position="389"/>
        <end position="788"/>
    </location>
</feature>
<keyword evidence="2 8" id="KW-0813">Transport</keyword>
<evidence type="ECO:0000256" key="8">
    <source>
        <dbReference type="PROSITE-ProRule" id="PRU01360"/>
    </source>
</evidence>
<name>A0A1Y1CIQ8_9BACT</name>
<evidence type="ECO:0000256" key="2">
    <source>
        <dbReference type="ARBA" id="ARBA00022448"/>
    </source>
</evidence>
<keyword evidence="13" id="KW-0675">Receptor</keyword>